<dbReference type="HOGENOM" id="CLU_303263_0_0_1"/>
<keyword evidence="4" id="KW-1185">Reference proteome</keyword>
<evidence type="ECO:0000313" key="4">
    <source>
        <dbReference type="Proteomes" id="UP000015100"/>
    </source>
</evidence>
<organism evidence="3 4">
    <name type="scientific">Dactylellina haptotyla (strain CBS 200.50)</name>
    <name type="common">Nematode-trapping fungus</name>
    <name type="synonym">Monacrosporium haptotylum</name>
    <dbReference type="NCBI Taxonomy" id="1284197"/>
    <lineage>
        <taxon>Eukaryota</taxon>
        <taxon>Fungi</taxon>
        <taxon>Dikarya</taxon>
        <taxon>Ascomycota</taxon>
        <taxon>Pezizomycotina</taxon>
        <taxon>Orbiliomycetes</taxon>
        <taxon>Orbiliales</taxon>
        <taxon>Orbiliaceae</taxon>
        <taxon>Dactylellina</taxon>
    </lineage>
</organism>
<proteinExistence type="predicted"/>
<dbReference type="Proteomes" id="UP000015100">
    <property type="component" value="Unassembled WGS sequence"/>
</dbReference>
<dbReference type="AlphaFoldDB" id="S8C5B1"/>
<name>S8C5B1_DACHA</name>
<dbReference type="STRING" id="1284197.S8C5B1"/>
<comment type="caution">
    <text evidence="3">The sequence shown here is derived from an EMBL/GenBank/DDBJ whole genome shotgun (WGS) entry which is preliminary data.</text>
</comment>
<feature type="domain" description="DUF7905" evidence="2">
    <location>
        <begin position="511"/>
        <end position="846"/>
    </location>
</feature>
<dbReference type="eggNOG" id="ENOG502S50B">
    <property type="taxonomic scope" value="Eukaryota"/>
</dbReference>
<feature type="region of interest" description="Disordered" evidence="1">
    <location>
        <begin position="998"/>
        <end position="1020"/>
    </location>
</feature>
<feature type="compositionally biased region" description="Polar residues" evidence="1">
    <location>
        <begin position="105"/>
        <end position="117"/>
    </location>
</feature>
<feature type="compositionally biased region" description="Basic residues" evidence="1">
    <location>
        <begin position="1"/>
        <end position="10"/>
    </location>
</feature>
<reference evidence="3 4" key="1">
    <citation type="journal article" date="2013" name="PLoS Genet.">
        <title>Genomic mechanisms accounting for the adaptation to parasitism in nematode-trapping fungi.</title>
        <authorList>
            <person name="Meerupati T."/>
            <person name="Andersson K.M."/>
            <person name="Friman E."/>
            <person name="Kumar D."/>
            <person name="Tunlid A."/>
            <person name="Ahren D."/>
        </authorList>
    </citation>
    <scope>NUCLEOTIDE SEQUENCE [LARGE SCALE GENOMIC DNA]</scope>
    <source>
        <strain evidence="3 4">CBS 200.50</strain>
    </source>
</reference>
<protein>
    <recommendedName>
        <fullName evidence="2">DUF7905 domain-containing protein</fullName>
    </recommendedName>
</protein>
<reference evidence="4" key="2">
    <citation type="submission" date="2013-04" db="EMBL/GenBank/DDBJ databases">
        <title>Genomic mechanisms accounting for the adaptation to parasitism in nematode-trapping fungi.</title>
        <authorList>
            <person name="Ahren D.G."/>
        </authorList>
    </citation>
    <scope>NUCLEOTIDE SEQUENCE [LARGE SCALE GENOMIC DNA]</scope>
    <source>
        <strain evidence="4">CBS 200.50</strain>
    </source>
</reference>
<accession>S8C5B1</accession>
<dbReference type="InterPro" id="IPR057227">
    <property type="entry name" value="DUF7905"/>
</dbReference>
<evidence type="ECO:0000259" key="2">
    <source>
        <dbReference type="Pfam" id="PF25482"/>
    </source>
</evidence>
<sequence>MASRKPHRYHIPLVPPSDAGTSITNASSLPLDHELDNAAIWDPDASQRRTQLEGGAQGQVDQKIEDVDKWIQDLYNEDEAVREALAEGIRTTGLTQRYFEEKTVTASSTGLSNSAQLSGPPMSDDHPFPTFGDISRAQRRELGLPANSPIGPRAGGPSRPPVVGQSVHNRTQLVGPNRAQVAGPNIAQGPAKQSISQQQASNNRVIGLKKLEGPAQDMRKLNDGDILARDHPREPTDSYLFPVRAKERAQGKNEKNSDMESRILGFDRLHVLAIADRTDTHMKFPHDEPQDWADERKTVRLNRIRIWGTRQAVERARKFLIYLNKHADRDVQSTAKKTIGWAKVKALPNQRHREAMVKYEKEMEEKGRFRQQHDESELFPFVGVFDWPPTEVNPTDVLGMNYEALDPIRLEHEVYILYSKKRSCFRVLGYSNDSIEKSLDRLYTVFCEITARNRNQIQYTLVNPPDVFQPQIRFDGGHGMHAILEPYKPGHDSLGVETFLGDDGTLPHDQNWPTRRNIIRLANDSYIKSALDSSLKDIYYLRIYKRAKNIHHGLEEYMGMVRAKLTRSDIIRHFGSNAVGLALLEYCKSNTVFRGEKQGNKIFNCGNPHKQVYEPETGRVSIEMEPSFSSSMWVLVIRKPNPPVEMKLEVDFELKPSGKYQPKAQRWLKVPRAEGRNVTSIVNKRMPLDLKMVDLQDGVTYQFDLTLGQAIPELERMPILTEFVRHLELVDDAKDGTMKRVSYIALPGIKVMSITTKKKYPYYFSGTPYVFEVTQYEHIRSRDEAARRKNLNEGGFPADFRQHTTNDILWGVSLYSADWDATFAKQVALRIGCTGDWSPNIEEFLSATGKSIHDHGVKNPPSEASLNDKPLDGFGELKAKIQECIKIIAIVKKKVLGDKSRQFLDAPSEHMLKQRVPETVLIDTSIEDIETPDFEYENSVFDDEDYVIDEPEDTFARLPVVRRNLTAGERLARKKENGKDKDASEITDTTSIYGDSEYSYAMKEQDGINSDTGSRYGDSEFSFAEKRRTGLI</sequence>
<evidence type="ECO:0000313" key="3">
    <source>
        <dbReference type="EMBL" id="EPS42842.1"/>
    </source>
</evidence>
<gene>
    <name evidence="3" type="ORF">H072_3177</name>
</gene>
<dbReference type="OrthoDB" id="4739136at2759"/>
<feature type="region of interest" description="Disordered" evidence="1">
    <location>
        <begin position="105"/>
        <end position="126"/>
    </location>
</feature>
<dbReference type="EMBL" id="AQGS01000096">
    <property type="protein sequence ID" value="EPS42842.1"/>
    <property type="molecule type" value="Genomic_DNA"/>
</dbReference>
<dbReference type="Pfam" id="PF25482">
    <property type="entry name" value="DUF7905"/>
    <property type="match status" value="1"/>
</dbReference>
<dbReference type="OMA" id="DEWMESI"/>
<feature type="region of interest" description="Disordered" evidence="1">
    <location>
        <begin position="1"/>
        <end position="24"/>
    </location>
</feature>
<evidence type="ECO:0000256" key="1">
    <source>
        <dbReference type="SAM" id="MobiDB-lite"/>
    </source>
</evidence>